<dbReference type="Proteomes" id="UP000708208">
    <property type="component" value="Unassembled WGS sequence"/>
</dbReference>
<sequence>MRAHNLQTVTTSCKSWLPEINYHEIMLKSKDSFNVRKNKADAIFGVAKDRPQRKGADTNDVIQNRGFL</sequence>
<keyword evidence="2" id="KW-1185">Reference proteome</keyword>
<comment type="caution">
    <text evidence="1">The sequence shown here is derived from an EMBL/GenBank/DDBJ whole genome shotgun (WGS) entry which is preliminary data.</text>
</comment>
<organism evidence="1 2">
    <name type="scientific">Allacma fusca</name>
    <dbReference type="NCBI Taxonomy" id="39272"/>
    <lineage>
        <taxon>Eukaryota</taxon>
        <taxon>Metazoa</taxon>
        <taxon>Ecdysozoa</taxon>
        <taxon>Arthropoda</taxon>
        <taxon>Hexapoda</taxon>
        <taxon>Collembola</taxon>
        <taxon>Symphypleona</taxon>
        <taxon>Sminthuridae</taxon>
        <taxon>Allacma</taxon>
    </lineage>
</organism>
<evidence type="ECO:0000313" key="2">
    <source>
        <dbReference type="Proteomes" id="UP000708208"/>
    </source>
</evidence>
<name>A0A8J2KQV2_9HEXA</name>
<gene>
    <name evidence="1" type="ORF">AFUS01_LOCUS28191</name>
</gene>
<accession>A0A8J2KQV2</accession>
<dbReference type="EMBL" id="CAJVCH010399153">
    <property type="protein sequence ID" value="CAG7817637.1"/>
    <property type="molecule type" value="Genomic_DNA"/>
</dbReference>
<dbReference type="AlphaFoldDB" id="A0A8J2KQV2"/>
<proteinExistence type="predicted"/>
<reference evidence="1" key="1">
    <citation type="submission" date="2021-06" db="EMBL/GenBank/DDBJ databases">
        <authorList>
            <person name="Hodson N. C."/>
            <person name="Mongue J. A."/>
            <person name="Jaron S. K."/>
        </authorList>
    </citation>
    <scope>NUCLEOTIDE SEQUENCE</scope>
</reference>
<protein>
    <submittedName>
        <fullName evidence="1">Uncharacterized protein</fullName>
    </submittedName>
</protein>
<evidence type="ECO:0000313" key="1">
    <source>
        <dbReference type="EMBL" id="CAG7817637.1"/>
    </source>
</evidence>